<dbReference type="EMBL" id="CP013107">
    <property type="protein sequence ID" value="APG92356.1"/>
    <property type="molecule type" value="Genomic_DNA"/>
</dbReference>
<proteinExistence type="predicted"/>
<dbReference type="Proteomes" id="UP000182306">
    <property type="component" value="Chromosome"/>
</dbReference>
<name>A0A1L3LQM7_9HYPH</name>
<gene>
    <name evidence="1" type="ORF">SAMCFNEI73_Ch3091</name>
</gene>
<reference evidence="1 2" key="1">
    <citation type="submission" date="2015-10" db="EMBL/GenBank/DDBJ databases">
        <title>Genomic differences between typical nodule nitrogen-fixing rhizobial strains and those coming from bean seeds.</title>
        <authorList>
            <person name="Peralta H."/>
            <person name="Aguilar-Vera A."/>
            <person name="Diaz R."/>
            <person name="Mora Y."/>
            <person name="Martinez-Batallar G."/>
            <person name="Salazar E."/>
            <person name="Vargas-Lagunas C."/>
            <person name="Encarnacion S."/>
            <person name="Girard L."/>
            <person name="Mora J."/>
        </authorList>
    </citation>
    <scope>NUCLEOTIDE SEQUENCE [LARGE SCALE GENOMIC DNA]</scope>
    <source>
        <strain evidence="1 2">CFNEI 73</strain>
    </source>
</reference>
<sequence>MGSHDEIGIDLAEIQPSFLDGISYQLMQQWRANDHDIRAPTVGRVGFDPGVTE</sequence>
<dbReference type="KEGG" id="same:SAMCFNEI73_Ch3091"/>
<protein>
    <submittedName>
        <fullName evidence="1">Uncharacterized protein</fullName>
    </submittedName>
</protein>
<evidence type="ECO:0000313" key="1">
    <source>
        <dbReference type="EMBL" id="APG92356.1"/>
    </source>
</evidence>
<evidence type="ECO:0000313" key="2">
    <source>
        <dbReference type="Proteomes" id="UP000182306"/>
    </source>
</evidence>
<keyword evidence="2" id="KW-1185">Reference proteome</keyword>
<dbReference type="AlphaFoldDB" id="A0A1L3LQM7"/>
<accession>A0A1L3LQM7</accession>
<organism evidence="1 2">
    <name type="scientific">Sinorhizobium americanum</name>
    <dbReference type="NCBI Taxonomy" id="194963"/>
    <lineage>
        <taxon>Bacteria</taxon>
        <taxon>Pseudomonadati</taxon>
        <taxon>Pseudomonadota</taxon>
        <taxon>Alphaproteobacteria</taxon>
        <taxon>Hyphomicrobiales</taxon>
        <taxon>Rhizobiaceae</taxon>
        <taxon>Sinorhizobium/Ensifer group</taxon>
        <taxon>Sinorhizobium</taxon>
    </lineage>
</organism>